<evidence type="ECO:0000313" key="2">
    <source>
        <dbReference type="EMBL" id="KAK9837847.1"/>
    </source>
</evidence>
<organism evidence="2 3">
    <name type="scientific">Apatococcus lobatus</name>
    <dbReference type="NCBI Taxonomy" id="904363"/>
    <lineage>
        <taxon>Eukaryota</taxon>
        <taxon>Viridiplantae</taxon>
        <taxon>Chlorophyta</taxon>
        <taxon>core chlorophytes</taxon>
        <taxon>Trebouxiophyceae</taxon>
        <taxon>Chlorellales</taxon>
        <taxon>Chlorellaceae</taxon>
        <taxon>Apatococcus</taxon>
    </lineage>
</organism>
<reference evidence="2 3" key="1">
    <citation type="journal article" date="2024" name="Nat. Commun.">
        <title>Phylogenomics reveals the evolutionary origins of lichenization in chlorophyte algae.</title>
        <authorList>
            <person name="Puginier C."/>
            <person name="Libourel C."/>
            <person name="Otte J."/>
            <person name="Skaloud P."/>
            <person name="Haon M."/>
            <person name="Grisel S."/>
            <person name="Petersen M."/>
            <person name="Berrin J.G."/>
            <person name="Delaux P.M."/>
            <person name="Dal Grande F."/>
            <person name="Keller J."/>
        </authorList>
    </citation>
    <scope>NUCLEOTIDE SEQUENCE [LARGE SCALE GENOMIC DNA]</scope>
    <source>
        <strain evidence="2 3">SAG 2145</strain>
    </source>
</reference>
<protein>
    <submittedName>
        <fullName evidence="2">Uncharacterized protein</fullName>
    </submittedName>
</protein>
<dbReference type="Proteomes" id="UP001438707">
    <property type="component" value="Unassembled WGS sequence"/>
</dbReference>
<gene>
    <name evidence="2" type="ORF">WJX74_006128</name>
</gene>
<evidence type="ECO:0000313" key="3">
    <source>
        <dbReference type="Proteomes" id="UP001438707"/>
    </source>
</evidence>
<name>A0AAW1RW38_9CHLO</name>
<sequence>MQSDLSVSPLRVVGFHCETDSPCELLRELGSSDLGSSPCARQKLPESPLGRMLRSDRPNGFPKLTLKSLGKPGSSSAGHLGLNLSRRAFSAAPGEILTPVTPSCSRLSSSSEPIPIPEYCRFPTALRLSRFFKFAELSIS</sequence>
<comment type="caution">
    <text evidence="2">The sequence shown here is derived from an EMBL/GenBank/DDBJ whole genome shotgun (WGS) entry which is preliminary data.</text>
</comment>
<evidence type="ECO:0000256" key="1">
    <source>
        <dbReference type="SAM" id="MobiDB-lite"/>
    </source>
</evidence>
<proteinExistence type="predicted"/>
<dbReference type="AlphaFoldDB" id="A0AAW1RW38"/>
<feature type="region of interest" description="Disordered" evidence="1">
    <location>
        <begin position="34"/>
        <end position="78"/>
    </location>
</feature>
<dbReference type="EMBL" id="JALJOS010000006">
    <property type="protein sequence ID" value="KAK9837847.1"/>
    <property type="molecule type" value="Genomic_DNA"/>
</dbReference>
<keyword evidence="3" id="KW-1185">Reference proteome</keyword>
<accession>A0AAW1RW38</accession>